<dbReference type="Proteomes" id="UP000199518">
    <property type="component" value="Unassembled WGS sequence"/>
</dbReference>
<gene>
    <name evidence="1" type="ORF">SAMN05421753_11973</name>
</gene>
<evidence type="ECO:0000313" key="1">
    <source>
        <dbReference type="EMBL" id="SFJ38326.1"/>
    </source>
</evidence>
<sequence>MTQVLPVNKMEPDANACRLIGVKQWQPCPVLYADQPLGVSPRFFTSGSQHLLSTGQPAHVRRLTVRAEALPLLPVTLP</sequence>
<evidence type="ECO:0000313" key="2">
    <source>
        <dbReference type="Proteomes" id="UP000199518"/>
    </source>
</evidence>
<proteinExistence type="predicted"/>
<dbReference type="EMBL" id="FOQD01000019">
    <property type="protein sequence ID" value="SFJ38326.1"/>
    <property type="molecule type" value="Genomic_DNA"/>
</dbReference>
<reference evidence="2" key="1">
    <citation type="submission" date="2016-10" db="EMBL/GenBank/DDBJ databases">
        <authorList>
            <person name="Varghese N."/>
            <person name="Submissions S."/>
        </authorList>
    </citation>
    <scope>NUCLEOTIDE SEQUENCE [LARGE SCALE GENOMIC DNA]</scope>
    <source>
        <strain evidence="2">DSM 26348</strain>
    </source>
</reference>
<protein>
    <submittedName>
        <fullName evidence="1">Uncharacterized protein</fullName>
    </submittedName>
</protein>
<dbReference type="AlphaFoldDB" id="A0A1I3QZ06"/>
<dbReference type="STRING" id="1576369.SAMN05421753_11973"/>
<name>A0A1I3QZ06_9PLAN</name>
<accession>A0A1I3QZ06</accession>
<organism evidence="1 2">
    <name type="scientific">Planctomicrobium piriforme</name>
    <dbReference type="NCBI Taxonomy" id="1576369"/>
    <lineage>
        <taxon>Bacteria</taxon>
        <taxon>Pseudomonadati</taxon>
        <taxon>Planctomycetota</taxon>
        <taxon>Planctomycetia</taxon>
        <taxon>Planctomycetales</taxon>
        <taxon>Planctomycetaceae</taxon>
        <taxon>Planctomicrobium</taxon>
    </lineage>
</organism>
<keyword evidence="2" id="KW-1185">Reference proteome</keyword>